<name>A0A1R3I0J8_COCAP</name>
<protein>
    <submittedName>
        <fullName evidence="1">Uncharacterized protein</fullName>
    </submittedName>
</protein>
<evidence type="ECO:0000313" key="2">
    <source>
        <dbReference type="Proteomes" id="UP000188268"/>
    </source>
</evidence>
<dbReference type="Proteomes" id="UP000188268">
    <property type="component" value="Unassembled WGS sequence"/>
</dbReference>
<dbReference type="AlphaFoldDB" id="A0A1R3I0J8"/>
<sequence length="62" mass="7413">MTATEHNQRQPSTPHYRIYAPSRIFWPVCVLSRRNRLQTGLIGRRRDEPTLQAAFKWRKTFA</sequence>
<dbReference type="EMBL" id="AWWV01010906">
    <property type="protein sequence ID" value="OMO76079.1"/>
    <property type="molecule type" value="Genomic_DNA"/>
</dbReference>
<evidence type="ECO:0000313" key="1">
    <source>
        <dbReference type="EMBL" id="OMO76079.1"/>
    </source>
</evidence>
<dbReference type="Gramene" id="OMO76079">
    <property type="protein sequence ID" value="OMO76079"/>
    <property type="gene ID" value="CCACVL1_15934"/>
</dbReference>
<comment type="caution">
    <text evidence="1">The sequence shown here is derived from an EMBL/GenBank/DDBJ whole genome shotgun (WGS) entry which is preliminary data.</text>
</comment>
<organism evidence="1 2">
    <name type="scientific">Corchorus capsularis</name>
    <name type="common">Jute</name>
    <dbReference type="NCBI Taxonomy" id="210143"/>
    <lineage>
        <taxon>Eukaryota</taxon>
        <taxon>Viridiplantae</taxon>
        <taxon>Streptophyta</taxon>
        <taxon>Embryophyta</taxon>
        <taxon>Tracheophyta</taxon>
        <taxon>Spermatophyta</taxon>
        <taxon>Magnoliopsida</taxon>
        <taxon>eudicotyledons</taxon>
        <taxon>Gunneridae</taxon>
        <taxon>Pentapetalae</taxon>
        <taxon>rosids</taxon>
        <taxon>malvids</taxon>
        <taxon>Malvales</taxon>
        <taxon>Malvaceae</taxon>
        <taxon>Grewioideae</taxon>
        <taxon>Apeibeae</taxon>
        <taxon>Corchorus</taxon>
    </lineage>
</organism>
<accession>A0A1R3I0J8</accession>
<reference evidence="1 2" key="1">
    <citation type="submission" date="2013-09" db="EMBL/GenBank/DDBJ databases">
        <title>Corchorus capsularis genome sequencing.</title>
        <authorList>
            <person name="Alam M."/>
            <person name="Haque M.S."/>
            <person name="Islam M.S."/>
            <person name="Emdad E.M."/>
            <person name="Islam M.M."/>
            <person name="Ahmed B."/>
            <person name="Halim A."/>
            <person name="Hossen Q.M.M."/>
            <person name="Hossain M.Z."/>
            <person name="Ahmed R."/>
            <person name="Khan M.M."/>
            <person name="Islam R."/>
            <person name="Rashid M.M."/>
            <person name="Khan S.A."/>
            <person name="Rahman M.S."/>
            <person name="Alam M."/>
        </authorList>
    </citation>
    <scope>NUCLEOTIDE SEQUENCE [LARGE SCALE GENOMIC DNA]</scope>
    <source>
        <strain evidence="2">cv. CVL-1</strain>
        <tissue evidence="1">Whole seedling</tissue>
    </source>
</reference>
<feature type="non-terminal residue" evidence="1">
    <location>
        <position position="62"/>
    </location>
</feature>
<gene>
    <name evidence="1" type="ORF">CCACVL1_15934</name>
</gene>
<keyword evidence="2" id="KW-1185">Reference proteome</keyword>
<proteinExistence type="predicted"/>